<sequence>MTLKNFYRATLFLPIVAPLIISIFGKTSLGWWLTMSIFISGIEYIIFAIAMFYLIGKYRTDKKIRRLFWLSPPIFIVIAICGWYIGLYIDRLTNPSLIVSFDMVYIFLFYGLLIGYGYCLFFELIYRVFQSLGWISLDQHNK</sequence>
<dbReference type="KEGG" id="aka:TKWG_20940"/>
<keyword evidence="1" id="KW-0472">Membrane</keyword>
<dbReference type="EMBL" id="CP003555">
    <property type="protein sequence ID" value="AFK63905.1"/>
    <property type="molecule type" value="Genomic_DNA"/>
</dbReference>
<organism evidence="2 3">
    <name type="scientific">Advenella kashmirensis (strain DSM 17095 / LMG 22695 / WT001)</name>
    <name type="common">Tetrathiobacter kashmirensis</name>
    <dbReference type="NCBI Taxonomy" id="1036672"/>
    <lineage>
        <taxon>Bacteria</taxon>
        <taxon>Pseudomonadati</taxon>
        <taxon>Pseudomonadota</taxon>
        <taxon>Betaproteobacteria</taxon>
        <taxon>Burkholderiales</taxon>
        <taxon>Alcaligenaceae</taxon>
    </lineage>
</organism>
<feature type="transmembrane region" description="Helical" evidence="1">
    <location>
        <begin position="67"/>
        <end position="85"/>
    </location>
</feature>
<feature type="transmembrane region" description="Helical" evidence="1">
    <location>
        <begin position="7"/>
        <end position="25"/>
    </location>
</feature>
<evidence type="ECO:0000256" key="1">
    <source>
        <dbReference type="SAM" id="Phobius"/>
    </source>
</evidence>
<reference evidence="3" key="2">
    <citation type="journal article" date="2013" name="PLoS ONE">
        <title>Genome implosion elicits host-confinement in Alcaligenaceae: evidence from the comparative genomics of Tetrathiobacter kashmirensis, a pathogen in the making.</title>
        <authorList>
            <person name="Ghosh W."/>
            <person name="Alam M."/>
            <person name="Roy C."/>
            <person name="Pyne P."/>
            <person name="George A."/>
            <person name="Chakraborty R."/>
            <person name="Majumder S."/>
            <person name="Agarwal A."/>
            <person name="Chakraborty S."/>
            <person name="Majumdar S."/>
            <person name="Gupta S.K."/>
        </authorList>
    </citation>
    <scope>NUCLEOTIDE SEQUENCE [LARGE SCALE GENOMIC DNA]</scope>
    <source>
        <strain evidence="3">WT001</strain>
    </source>
</reference>
<dbReference type="STRING" id="1036672.TKWG_20940"/>
<feature type="transmembrane region" description="Helical" evidence="1">
    <location>
        <begin position="105"/>
        <end position="126"/>
    </location>
</feature>
<name>I3UFW7_ADVKW</name>
<keyword evidence="1" id="KW-0812">Transmembrane</keyword>
<dbReference type="HOGENOM" id="CLU_1811692_0_0_4"/>
<keyword evidence="3" id="KW-1185">Reference proteome</keyword>
<keyword evidence="1" id="KW-1133">Transmembrane helix</keyword>
<reference evidence="2 3" key="1">
    <citation type="journal article" date="2011" name="J. Bacteriol.">
        <title>Whole-genome shotgun sequencing of the sulfur-oxidizing chemoautotroph Tetrathiobacter kashmirensis.</title>
        <authorList>
            <person name="Ghosh W."/>
            <person name="George A."/>
            <person name="Agarwal A."/>
            <person name="Raj P."/>
            <person name="Alam M."/>
            <person name="Pyne P."/>
            <person name="Das Gupta S.K."/>
        </authorList>
    </citation>
    <scope>NUCLEOTIDE SEQUENCE [LARGE SCALE GENOMIC DNA]</scope>
    <source>
        <strain evidence="2 3">WT001</strain>
    </source>
</reference>
<feature type="transmembrane region" description="Helical" evidence="1">
    <location>
        <begin position="31"/>
        <end position="55"/>
    </location>
</feature>
<dbReference type="AlphaFoldDB" id="I3UFW7"/>
<evidence type="ECO:0000313" key="2">
    <source>
        <dbReference type="EMBL" id="AFK63905.1"/>
    </source>
</evidence>
<dbReference type="Proteomes" id="UP000005267">
    <property type="component" value="Chromosome"/>
</dbReference>
<gene>
    <name evidence="2" type="ordered locus">TKWG_20940</name>
</gene>
<evidence type="ECO:0000313" key="3">
    <source>
        <dbReference type="Proteomes" id="UP000005267"/>
    </source>
</evidence>
<protein>
    <recommendedName>
        <fullName evidence="4">Transmembrane protein</fullName>
    </recommendedName>
</protein>
<evidence type="ECO:0008006" key="4">
    <source>
        <dbReference type="Google" id="ProtNLM"/>
    </source>
</evidence>
<accession>I3UFW7</accession>
<proteinExistence type="predicted"/>